<dbReference type="EMBL" id="PJRP01000002">
    <property type="protein sequence ID" value="PLQ01462.1"/>
    <property type="molecule type" value="Genomic_DNA"/>
</dbReference>
<dbReference type="PANTHER" id="PTHR48081">
    <property type="entry name" value="AB HYDROLASE SUPERFAMILY PROTEIN C4A8.06C"/>
    <property type="match status" value="1"/>
</dbReference>
<dbReference type="RefSeq" id="WP_101680814.1">
    <property type="nucleotide sequence ID" value="NZ_PJRP01000002.1"/>
</dbReference>
<dbReference type="AlphaFoldDB" id="A0A2N5CGW9"/>
<protein>
    <submittedName>
        <fullName evidence="3">Alpha/beta hydrolase</fullName>
    </submittedName>
</protein>
<dbReference type="Gene3D" id="3.40.50.1820">
    <property type="entry name" value="alpha/beta hydrolase"/>
    <property type="match status" value="1"/>
</dbReference>
<proteinExistence type="predicted"/>
<organism evidence="3 4">
    <name type="scientific">Cupriavidus pauculus</name>
    <dbReference type="NCBI Taxonomy" id="82633"/>
    <lineage>
        <taxon>Bacteria</taxon>
        <taxon>Pseudomonadati</taxon>
        <taxon>Pseudomonadota</taxon>
        <taxon>Betaproteobacteria</taxon>
        <taxon>Burkholderiales</taxon>
        <taxon>Burkholderiaceae</taxon>
        <taxon>Cupriavidus</taxon>
    </lineage>
</organism>
<evidence type="ECO:0000313" key="3">
    <source>
        <dbReference type="EMBL" id="PLQ01462.1"/>
    </source>
</evidence>
<dbReference type="InterPro" id="IPR050300">
    <property type="entry name" value="GDXG_lipolytic_enzyme"/>
</dbReference>
<evidence type="ECO:0000259" key="2">
    <source>
        <dbReference type="Pfam" id="PF07859"/>
    </source>
</evidence>
<sequence length="312" mass="34041">MSAQPTLDATPTASLASLAALPSQDPAFYAQAYNNRANVPDNAVHMARWAADSALVRAGMVTYFENLAYGDADSSLAETETLDYFPASLRDDDAPPLLVFLHGGYYRALDKRDHSFVASVPTRRGVSVAVVNYALCPTVTVETIVWQVMQSVAWLYREADRLGHDRNRIYLAGHSVGGHLVTMLMAALWPQFADDLPANLVKGGLSISGLYDLEPLRRADFLQADLQLSETDVARLSPAFMVPATDAPLITAVGELESSEYQRQHALIRAAWPGNARDDIALPGRHHFNAMDDLMRDDSQLSRALLGMIAGV</sequence>
<dbReference type="STRING" id="82633.GCA_000974605_06099"/>
<gene>
    <name evidence="3" type="ORF">CYJ10_07205</name>
</gene>
<reference evidence="3 4" key="1">
    <citation type="submission" date="2017-12" db="EMBL/GenBank/DDBJ databases">
        <title>Genome sequence of the active heterotrophic nitrifier-denitrifier, Cupriavidus pauculus UM1.</title>
        <authorList>
            <person name="Putonti C."/>
            <person name="Castignetti D."/>
        </authorList>
    </citation>
    <scope>NUCLEOTIDE SEQUENCE [LARGE SCALE GENOMIC DNA]</scope>
    <source>
        <strain evidence="3 4">UM1</strain>
    </source>
</reference>
<name>A0A2N5CGW9_9BURK</name>
<evidence type="ECO:0000313" key="4">
    <source>
        <dbReference type="Proteomes" id="UP000234341"/>
    </source>
</evidence>
<accession>A0A2N5CGW9</accession>
<dbReference type="SUPFAM" id="SSF53474">
    <property type="entry name" value="alpha/beta-Hydrolases"/>
    <property type="match status" value="1"/>
</dbReference>
<dbReference type="OrthoDB" id="9771666at2"/>
<dbReference type="GO" id="GO:0016787">
    <property type="term" value="F:hydrolase activity"/>
    <property type="evidence" value="ECO:0007669"/>
    <property type="project" value="UniProtKB-KW"/>
</dbReference>
<dbReference type="Pfam" id="PF07859">
    <property type="entry name" value="Abhydrolase_3"/>
    <property type="match status" value="1"/>
</dbReference>
<dbReference type="InterPro" id="IPR029058">
    <property type="entry name" value="AB_hydrolase_fold"/>
</dbReference>
<dbReference type="Proteomes" id="UP000234341">
    <property type="component" value="Unassembled WGS sequence"/>
</dbReference>
<comment type="caution">
    <text evidence="3">The sequence shown here is derived from an EMBL/GenBank/DDBJ whole genome shotgun (WGS) entry which is preliminary data.</text>
</comment>
<evidence type="ECO:0000256" key="1">
    <source>
        <dbReference type="ARBA" id="ARBA00022801"/>
    </source>
</evidence>
<dbReference type="InterPro" id="IPR013094">
    <property type="entry name" value="AB_hydrolase_3"/>
</dbReference>
<keyword evidence="1 3" id="KW-0378">Hydrolase</keyword>
<feature type="domain" description="Alpha/beta hydrolase fold-3" evidence="2">
    <location>
        <begin position="98"/>
        <end position="220"/>
    </location>
</feature>
<dbReference type="PANTHER" id="PTHR48081:SF33">
    <property type="entry name" value="KYNURENINE FORMAMIDASE"/>
    <property type="match status" value="1"/>
</dbReference>